<dbReference type="Pfam" id="PF13692">
    <property type="entry name" value="Glyco_trans_1_4"/>
    <property type="match status" value="1"/>
</dbReference>
<reference evidence="3 4" key="1">
    <citation type="submission" date="2015-12" db="EMBL/GenBank/DDBJ databases">
        <title>Genome sequence of Oceanibaculum pacificum MCCC 1A02656.</title>
        <authorList>
            <person name="Lu L."/>
            <person name="Lai Q."/>
            <person name="Shao Z."/>
            <person name="Qian P."/>
        </authorList>
    </citation>
    <scope>NUCLEOTIDE SEQUENCE [LARGE SCALE GENOMIC DNA]</scope>
    <source>
        <strain evidence="3 4">MCCC 1A02656</strain>
    </source>
</reference>
<dbReference type="RefSeq" id="WP_067552963.1">
    <property type="nucleotide sequence ID" value="NZ_LPXN01000046.1"/>
</dbReference>
<accession>A0A154WFA8</accession>
<comment type="caution">
    <text evidence="3">The sequence shown here is derived from an EMBL/GenBank/DDBJ whole genome shotgun (WGS) entry which is preliminary data.</text>
</comment>
<dbReference type="OrthoDB" id="9790710at2"/>
<gene>
    <name evidence="3" type="ORF">AUP43_05185</name>
</gene>
<evidence type="ECO:0008006" key="5">
    <source>
        <dbReference type="Google" id="ProtNLM"/>
    </source>
</evidence>
<protein>
    <recommendedName>
        <fullName evidence="5">Glycosyl transferase family 1 domain-containing protein</fullName>
    </recommendedName>
</protein>
<evidence type="ECO:0000313" key="3">
    <source>
        <dbReference type="EMBL" id="KZD12200.1"/>
    </source>
</evidence>
<dbReference type="STRING" id="580166.AUP43_05185"/>
<dbReference type="CDD" id="cd03801">
    <property type="entry name" value="GT4_PimA-like"/>
    <property type="match status" value="1"/>
</dbReference>
<dbReference type="Proteomes" id="UP000076400">
    <property type="component" value="Unassembled WGS sequence"/>
</dbReference>
<keyword evidence="2" id="KW-0808">Transferase</keyword>
<keyword evidence="1" id="KW-0328">Glycosyltransferase</keyword>
<dbReference type="SUPFAM" id="SSF53756">
    <property type="entry name" value="UDP-Glycosyltransferase/glycogen phosphorylase"/>
    <property type="match status" value="1"/>
</dbReference>
<dbReference type="EMBL" id="LPXN01000046">
    <property type="protein sequence ID" value="KZD12200.1"/>
    <property type="molecule type" value="Genomic_DNA"/>
</dbReference>
<dbReference type="PANTHER" id="PTHR12526">
    <property type="entry name" value="GLYCOSYLTRANSFERASE"/>
    <property type="match status" value="1"/>
</dbReference>
<dbReference type="AlphaFoldDB" id="A0A154WFA8"/>
<keyword evidence="4" id="KW-1185">Reference proteome</keyword>
<proteinExistence type="predicted"/>
<organism evidence="3 4">
    <name type="scientific">Oceanibaculum pacificum</name>
    <dbReference type="NCBI Taxonomy" id="580166"/>
    <lineage>
        <taxon>Bacteria</taxon>
        <taxon>Pseudomonadati</taxon>
        <taxon>Pseudomonadota</taxon>
        <taxon>Alphaproteobacteria</taxon>
        <taxon>Rhodospirillales</taxon>
        <taxon>Oceanibaculaceae</taxon>
        <taxon>Oceanibaculum</taxon>
    </lineage>
</organism>
<evidence type="ECO:0000256" key="2">
    <source>
        <dbReference type="ARBA" id="ARBA00022679"/>
    </source>
</evidence>
<dbReference type="Gene3D" id="3.40.50.2000">
    <property type="entry name" value="Glycogen Phosphorylase B"/>
    <property type="match status" value="1"/>
</dbReference>
<dbReference type="GO" id="GO:0016757">
    <property type="term" value="F:glycosyltransferase activity"/>
    <property type="evidence" value="ECO:0007669"/>
    <property type="project" value="UniProtKB-KW"/>
</dbReference>
<sequence length="410" mass="44380">MRLVHITPHLGGGVGKAVATLIRQAAVSRSDVRHSVLCLEQPEKRHAVDALCAVGCPVTIAPSLEEARRAIAEADMVQLEFWNHPEIPRLLCALGPVSLRLLAWCHVSGLHAPAIPAGLLESDALVVFTSPCSLANPRVRRQGRDHPVVSSGCVDELPAWNGPNPPRIGYAGTLNFAKLHPDFVGYLAELPADATPVHLYGDAVNRDHLEAQCAAAGRPSLLRFHGYADDMPAALQQLGILCYLLHPQHYGTAENALIEAMAMGVVPVVLDNPAERAIVMDGDTGFVVADKAGFRAAMLKLLGDPALRGRMARRGAASVRSRFTAARMESGLAAQYKHLIKQDKKEFRFERVFGATPGEWFASFQPAGPVATALDAPSERRKGSLHHFLEKFPDDPTLRRWADDPHGALL</sequence>
<dbReference type="PANTHER" id="PTHR12526:SF510">
    <property type="entry name" value="D-INOSITOL 3-PHOSPHATE GLYCOSYLTRANSFERASE"/>
    <property type="match status" value="1"/>
</dbReference>
<evidence type="ECO:0000256" key="1">
    <source>
        <dbReference type="ARBA" id="ARBA00022676"/>
    </source>
</evidence>
<name>A0A154WFA8_9PROT</name>
<evidence type="ECO:0000313" key="4">
    <source>
        <dbReference type="Proteomes" id="UP000076400"/>
    </source>
</evidence>